<protein>
    <submittedName>
        <fullName evidence="2">Uncharacterized protein</fullName>
    </submittedName>
</protein>
<dbReference type="HOGENOM" id="CLU_2401285_0_0_1"/>
<evidence type="ECO:0000313" key="3">
    <source>
        <dbReference type="Proteomes" id="UP000054248"/>
    </source>
</evidence>
<proteinExistence type="predicted"/>
<reference evidence="3" key="2">
    <citation type="submission" date="2015-01" db="EMBL/GenBank/DDBJ databases">
        <title>Evolutionary Origins and Diversification of the Mycorrhizal Mutualists.</title>
        <authorList>
            <consortium name="DOE Joint Genome Institute"/>
            <consortium name="Mycorrhizal Genomics Consortium"/>
            <person name="Kohler A."/>
            <person name="Kuo A."/>
            <person name="Nagy L.G."/>
            <person name="Floudas D."/>
            <person name="Copeland A."/>
            <person name="Barry K.W."/>
            <person name="Cichocki N."/>
            <person name="Veneault-Fourrey C."/>
            <person name="LaButti K."/>
            <person name="Lindquist E.A."/>
            <person name="Lipzen A."/>
            <person name="Lundell T."/>
            <person name="Morin E."/>
            <person name="Murat C."/>
            <person name="Riley R."/>
            <person name="Ohm R."/>
            <person name="Sun H."/>
            <person name="Tunlid A."/>
            <person name="Henrissat B."/>
            <person name="Grigoriev I.V."/>
            <person name="Hibbett D.S."/>
            <person name="Martin F."/>
        </authorList>
    </citation>
    <scope>NUCLEOTIDE SEQUENCE [LARGE SCALE GENOMIC DNA]</scope>
    <source>
        <strain evidence="3">MUT 4182</strain>
    </source>
</reference>
<dbReference type="EMBL" id="KN824210">
    <property type="protein sequence ID" value="KIO15326.1"/>
    <property type="molecule type" value="Genomic_DNA"/>
</dbReference>
<dbReference type="Proteomes" id="UP000054248">
    <property type="component" value="Unassembled WGS sequence"/>
</dbReference>
<reference evidence="2 3" key="1">
    <citation type="submission" date="2014-04" db="EMBL/GenBank/DDBJ databases">
        <authorList>
            <consortium name="DOE Joint Genome Institute"/>
            <person name="Kuo A."/>
            <person name="Girlanda M."/>
            <person name="Perotto S."/>
            <person name="Kohler A."/>
            <person name="Nagy L.G."/>
            <person name="Floudas D."/>
            <person name="Copeland A."/>
            <person name="Barry K.W."/>
            <person name="Cichocki N."/>
            <person name="Veneault-Fourrey C."/>
            <person name="LaButti K."/>
            <person name="Lindquist E.A."/>
            <person name="Lipzen A."/>
            <person name="Lundell T."/>
            <person name="Morin E."/>
            <person name="Murat C."/>
            <person name="Sun H."/>
            <person name="Tunlid A."/>
            <person name="Henrissat B."/>
            <person name="Grigoriev I.V."/>
            <person name="Hibbett D.S."/>
            <person name="Martin F."/>
            <person name="Nordberg H.P."/>
            <person name="Cantor M.N."/>
            <person name="Hua S.X."/>
        </authorList>
    </citation>
    <scope>NUCLEOTIDE SEQUENCE [LARGE SCALE GENOMIC DNA]</scope>
    <source>
        <strain evidence="2 3">MUT 4182</strain>
    </source>
</reference>
<sequence>MNFGTEKPLGGGFLRNIRSEAPSPNPTSRRSRINTATTRIDNYPLSAGLLLCLQHLGLCTAPMASDSNAAVMFAAVYQFQGIPYPLHYWSLYE</sequence>
<organism evidence="2 3">
    <name type="scientific">Tulasnella calospora MUT 4182</name>
    <dbReference type="NCBI Taxonomy" id="1051891"/>
    <lineage>
        <taxon>Eukaryota</taxon>
        <taxon>Fungi</taxon>
        <taxon>Dikarya</taxon>
        <taxon>Basidiomycota</taxon>
        <taxon>Agaricomycotina</taxon>
        <taxon>Agaricomycetes</taxon>
        <taxon>Cantharellales</taxon>
        <taxon>Tulasnellaceae</taxon>
        <taxon>Tulasnella</taxon>
    </lineage>
</organism>
<accession>A0A0C3PZL0</accession>
<dbReference type="AlphaFoldDB" id="A0A0C3PZL0"/>
<name>A0A0C3PZL0_9AGAM</name>
<gene>
    <name evidence="2" type="ORF">M407DRAFT_35124</name>
</gene>
<keyword evidence="3" id="KW-1185">Reference proteome</keyword>
<evidence type="ECO:0000313" key="2">
    <source>
        <dbReference type="EMBL" id="KIO15326.1"/>
    </source>
</evidence>
<evidence type="ECO:0000256" key="1">
    <source>
        <dbReference type="SAM" id="MobiDB-lite"/>
    </source>
</evidence>
<feature type="region of interest" description="Disordered" evidence="1">
    <location>
        <begin position="1"/>
        <end position="35"/>
    </location>
</feature>